<name>A0A151L3E9_9APIC</name>
<dbReference type="VEuPathDB" id="PlasmoDB:PGABG01_1322400"/>
<dbReference type="RefSeq" id="XP_018638899.1">
    <property type="nucleotide sequence ID" value="XM_018783322.1"/>
</dbReference>
<sequence>KDTCQVSYIHLKISVCKGYNLQGNYKKNIFHNSMYIIISEYINNKYKFQKYISYINNYNNNKLYVNHNIEKNNVMNIYKYIKNESQRDQIGVHTYGKKFIEHQNNNGHDENEDYYYDENEDYCYNDDKNYYYDDEEESVKKIFIYNDTEREILFDIFDMSEMIYIIKK</sequence>
<feature type="non-terminal residue" evidence="1">
    <location>
        <position position="168"/>
    </location>
</feature>
<gene>
    <name evidence="1" type="ORF">PGSY75_0018100B</name>
</gene>
<proteinExistence type="predicted"/>
<dbReference type="KEGG" id="pgab:PGSY75_0018100B"/>
<dbReference type="AlphaFoldDB" id="A0A151L3E9"/>
<reference evidence="1 2" key="1">
    <citation type="journal article" date="2016" name="Nat. Commun.">
        <title>Genomes of cryptic chimpanzee Plasmodium species reveal key evolutionary events leading to human malaria.</title>
        <authorList>
            <person name="Sundararaman S.A."/>
            <person name="Plenderleith L.J."/>
            <person name="Liu W."/>
            <person name="Loy D.E."/>
            <person name="Learn G.H."/>
            <person name="Li Y."/>
            <person name="Shaw K.S."/>
            <person name="Ayouba A."/>
            <person name="Peeters M."/>
            <person name="Speede S."/>
            <person name="Shaw G.M."/>
            <person name="Bushman F.D."/>
            <person name="Brisson D."/>
            <person name="Rayner J.C."/>
            <person name="Sharp P.M."/>
            <person name="Hahn B.H."/>
        </authorList>
    </citation>
    <scope>NUCLEOTIDE SEQUENCE [LARGE SCALE GENOMIC DNA]</scope>
    <source>
        <strain evidence="1 2">SY75</strain>
    </source>
</reference>
<protein>
    <submittedName>
        <fullName evidence="1">Putative membrane protein</fullName>
    </submittedName>
</protein>
<dbReference type="VEuPathDB" id="PlasmoDB:PGSY75_0018100B"/>
<evidence type="ECO:0000313" key="2">
    <source>
        <dbReference type="Proteomes" id="UP000076004"/>
    </source>
</evidence>
<comment type="caution">
    <text evidence="1">The sequence shown here is derived from an EMBL/GenBank/DDBJ whole genome shotgun (WGS) entry which is preliminary data.</text>
</comment>
<organism evidence="1 2">
    <name type="scientific">Plasmodium gaboni</name>
    <dbReference type="NCBI Taxonomy" id="647221"/>
    <lineage>
        <taxon>Eukaryota</taxon>
        <taxon>Sar</taxon>
        <taxon>Alveolata</taxon>
        <taxon>Apicomplexa</taxon>
        <taxon>Aconoidasida</taxon>
        <taxon>Haemosporida</taxon>
        <taxon>Plasmodiidae</taxon>
        <taxon>Plasmodium</taxon>
        <taxon>Plasmodium (Laverania)</taxon>
    </lineage>
</organism>
<feature type="non-terminal residue" evidence="1">
    <location>
        <position position="1"/>
    </location>
</feature>
<dbReference type="GeneID" id="29773895"/>
<accession>A0A151L3E9</accession>
<dbReference type="EMBL" id="LVLB01000199">
    <property type="protein sequence ID" value="KYN93367.1"/>
    <property type="molecule type" value="Genomic_DNA"/>
</dbReference>
<evidence type="ECO:0000313" key="1">
    <source>
        <dbReference type="EMBL" id="KYN93367.1"/>
    </source>
</evidence>
<dbReference type="Proteomes" id="UP000076004">
    <property type="component" value="Unassembled WGS sequence"/>
</dbReference>